<dbReference type="OrthoDB" id="981191at2"/>
<dbReference type="InterPro" id="IPR032710">
    <property type="entry name" value="NTF2-like_dom_sf"/>
</dbReference>
<evidence type="ECO:0000313" key="2">
    <source>
        <dbReference type="EMBL" id="GFG49827.1"/>
    </source>
</evidence>
<accession>A0A2A7ND88</accession>
<dbReference type="EMBL" id="PDCP01000004">
    <property type="protein sequence ID" value="PEG42082.1"/>
    <property type="molecule type" value="Genomic_DNA"/>
</dbReference>
<protein>
    <recommendedName>
        <fullName evidence="1">SnoaL-like domain-containing protein</fullName>
    </recommendedName>
</protein>
<dbReference type="RefSeq" id="WP_097938396.1">
    <property type="nucleotide sequence ID" value="NZ_BLKS01000001.1"/>
</dbReference>
<evidence type="ECO:0000313" key="5">
    <source>
        <dbReference type="Proteomes" id="UP000465302"/>
    </source>
</evidence>
<dbReference type="Pfam" id="PF13577">
    <property type="entry name" value="SnoaL_4"/>
    <property type="match status" value="1"/>
</dbReference>
<evidence type="ECO:0000313" key="4">
    <source>
        <dbReference type="Proteomes" id="UP000220914"/>
    </source>
</evidence>
<comment type="caution">
    <text evidence="3">The sequence shown here is derived from an EMBL/GenBank/DDBJ whole genome shotgun (WGS) entry which is preliminary data.</text>
</comment>
<dbReference type="Proteomes" id="UP000465302">
    <property type="component" value="Unassembled WGS sequence"/>
</dbReference>
<dbReference type="AlphaFoldDB" id="A0A2A7ND88"/>
<evidence type="ECO:0000259" key="1">
    <source>
        <dbReference type="Pfam" id="PF13577"/>
    </source>
</evidence>
<keyword evidence="4" id="KW-1185">Reference proteome</keyword>
<dbReference type="Gene3D" id="3.10.450.50">
    <property type="match status" value="1"/>
</dbReference>
<name>A0A2A7ND88_MYCAG</name>
<dbReference type="SUPFAM" id="SSF54427">
    <property type="entry name" value="NTF2-like"/>
    <property type="match status" value="1"/>
</dbReference>
<dbReference type="InterPro" id="IPR037401">
    <property type="entry name" value="SnoaL-like"/>
</dbReference>
<dbReference type="Proteomes" id="UP000220914">
    <property type="component" value="Unassembled WGS sequence"/>
</dbReference>
<feature type="domain" description="SnoaL-like" evidence="1">
    <location>
        <begin position="5"/>
        <end position="130"/>
    </location>
</feature>
<sequence>MLRAEEMSDRLELQDLLIRYSEAIDRREFDELDAIFTPDAYIDYRDTGGIDGRYPEVKKWLAEVLPSFFERNAHMLGLPAIKLAGDTATARTFCFNPMILRGDTPKVMQVGVWYDDEFVRTADGWRLSRRVEVKCYDKVL</sequence>
<reference evidence="2" key="3">
    <citation type="submission" date="2020-02" db="EMBL/GenBank/DDBJ databases">
        <authorList>
            <person name="Matsumoto Y."/>
            <person name="Motooka D."/>
            <person name="Nakamura S."/>
        </authorList>
    </citation>
    <scope>NUCLEOTIDE SEQUENCE</scope>
    <source>
        <strain evidence="2">JCM 6377</strain>
    </source>
</reference>
<reference evidence="2 5" key="2">
    <citation type="journal article" date="2019" name="Emerg. Microbes Infect.">
        <title>Comprehensive subspecies identification of 175 nontuberculous mycobacteria species based on 7547 genomic profiles.</title>
        <authorList>
            <person name="Matsumoto Y."/>
            <person name="Kinjo T."/>
            <person name="Motooka D."/>
            <person name="Nabeya D."/>
            <person name="Jung N."/>
            <person name="Uechi K."/>
            <person name="Horii T."/>
            <person name="Iida T."/>
            <person name="Fujita J."/>
            <person name="Nakamura S."/>
        </authorList>
    </citation>
    <scope>NUCLEOTIDE SEQUENCE [LARGE SCALE GENOMIC DNA]</scope>
    <source>
        <strain evidence="2 5">JCM 6377</strain>
    </source>
</reference>
<evidence type="ECO:0000313" key="3">
    <source>
        <dbReference type="EMBL" id="PEG42082.1"/>
    </source>
</evidence>
<reference evidence="3 4" key="1">
    <citation type="submission" date="2017-10" db="EMBL/GenBank/DDBJ databases">
        <title>The new phylogeny of genus Mycobacterium.</title>
        <authorList>
            <person name="Tortoli E."/>
            <person name="Trovato A."/>
            <person name="Cirillo D.M."/>
        </authorList>
    </citation>
    <scope>NUCLEOTIDE SEQUENCE [LARGE SCALE GENOMIC DNA]</scope>
    <source>
        <strain evidence="3 4">CCUG37673</strain>
    </source>
</reference>
<dbReference type="EMBL" id="BLKS01000001">
    <property type="protein sequence ID" value="GFG49827.1"/>
    <property type="molecule type" value="Genomic_DNA"/>
</dbReference>
<proteinExistence type="predicted"/>
<gene>
    <name evidence="3" type="ORF">CQY20_03870</name>
    <name evidence="2" type="ORF">MAGR_12680</name>
</gene>
<organism evidence="3 4">
    <name type="scientific">Mycolicibacterium agri</name>
    <name type="common">Mycobacterium agri</name>
    <dbReference type="NCBI Taxonomy" id="36811"/>
    <lineage>
        <taxon>Bacteria</taxon>
        <taxon>Bacillati</taxon>
        <taxon>Actinomycetota</taxon>
        <taxon>Actinomycetes</taxon>
        <taxon>Mycobacteriales</taxon>
        <taxon>Mycobacteriaceae</taxon>
        <taxon>Mycolicibacterium</taxon>
    </lineage>
</organism>